<organism evidence="3 4">
    <name type="scientific">Methanobacterium alkalithermotolerans</name>
    <dbReference type="NCBI Taxonomy" id="2731220"/>
    <lineage>
        <taxon>Archaea</taxon>
        <taxon>Methanobacteriati</taxon>
        <taxon>Methanobacteriota</taxon>
        <taxon>Methanomada group</taxon>
        <taxon>Methanobacteria</taxon>
        <taxon>Methanobacteriales</taxon>
        <taxon>Methanobacteriaceae</taxon>
        <taxon>Methanobacterium</taxon>
    </lineage>
</organism>
<evidence type="ECO:0000313" key="4">
    <source>
        <dbReference type="Proteomes" id="UP000681041"/>
    </source>
</evidence>
<dbReference type="OrthoDB" id="57427at2157"/>
<dbReference type="Gene3D" id="3.40.50.150">
    <property type="entry name" value="Vaccinia Virus protein VP39"/>
    <property type="match status" value="1"/>
</dbReference>
<dbReference type="AlphaFoldDB" id="A0A8T8K6S5"/>
<gene>
    <name evidence="3" type="ORF">HYG87_07440</name>
</gene>
<name>A0A8T8K6S5_9EURY</name>
<dbReference type="InterPro" id="IPR041698">
    <property type="entry name" value="Methyltransf_25"/>
</dbReference>
<keyword evidence="4" id="KW-1185">Reference proteome</keyword>
<dbReference type="KEGG" id="meme:HYG87_07440"/>
<evidence type="ECO:0000256" key="1">
    <source>
        <dbReference type="ARBA" id="ARBA00022679"/>
    </source>
</evidence>
<feature type="domain" description="Methyltransferase" evidence="2">
    <location>
        <begin position="47"/>
        <end position="142"/>
    </location>
</feature>
<keyword evidence="1" id="KW-0808">Transferase</keyword>
<dbReference type="PANTHER" id="PTHR43861">
    <property type="entry name" value="TRANS-ACONITATE 2-METHYLTRANSFERASE-RELATED"/>
    <property type="match status" value="1"/>
</dbReference>
<dbReference type="GO" id="GO:0008168">
    <property type="term" value="F:methyltransferase activity"/>
    <property type="evidence" value="ECO:0007669"/>
    <property type="project" value="UniProtKB-KW"/>
</dbReference>
<protein>
    <submittedName>
        <fullName evidence="3">Class I SAM-dependent methyltransferase</fullName>
    </submittedName>
</protein>
<keyword evidence="3" id="KW-0489">Methyltransferase</keyword>
<evidence type="ECO:0000313" key="3">
    <source>
        <dbReference type="EMBL" id="QUH24336.1"/>
    </source>
</evidence>
<dbReference type="CDD" id="cd02440">
    <property type="entry name" value="AdoMet_MTases"/>
    <property type="match status" value="1"/>
</dbReference>
<dbReference type="SUPFAM" id="SSF53335">
    <property type="entry name" value="S-adenosyl-L-methionine-dependent methyltransferases"/>
    <property type="match status" value="1"/>
</dbReference>
<dbReference type="Pfam" id="PF13649">
    <property type="entry name" value="Methyltransf_25"/>
    <property type="match status" value="1"/>
</dbReference>
<reference evidence="3" key="1">
    <citation type="submission" date="2020-07" db="EMBL/GenBank/DDBJ databases">
        <title>Methanobacterium. sp. MethCan genome.</title>
        <authorList>
            <person name="Postec A."/>
            <person name="Quemeneur M."/>
        </authorList>
    </citation>
    <scope>NUCLEOTIDE SEQUENCE</scope>
    <source>
        <strain evidence="3">MethCAN</strain>
    </source>
</reference>
<dbReference type="Proteomes" id="UP000681041">
    <property type="component" value="Chromosome"/>
</dbReference>
<sequence length="226" mass="26657">MEKIKKHFDDEAEEYDKLILTLIPHYHEMIDALILSIPFAPEYDIKVLDLGCGTGNISKKVKERFPQAHITCVDMAEKMIHMAKNKLSKYSDISYVLSDFQNLKIEEEYQVIISSLALHHLENNQAKIDFYKVIYQSLVRGGAFYNADVVLGSTDYLQNLYLEKWKEFMAKNYSEEEIENKWLPVYRQEDKPVEMRCHIEWLKECGFKKVDVLWKYYNYGVFGGLK</sequence>
<accession>A0A8T8K6S5</accession>
<dbReference type="EMBL" id="CP058560">
    <property type="protein sequence ID" value="QUH24336.1"/>
    <property type="molecule type" value="Genomic_DNA"/>
</dbReference>
<evidence type="ECO:0000259" key="2">
    <source>
        <dbReference type="Pfam" id="PF13649"/>
    </source>
</evidence>
<dbReference type="GO" id="GO:0032259">
    <property type="term" value="P:methylation"/>
    <property type="evidence" value="ECO:0007669"/>
    <property type="project" value="UniProtKB-KW"/>
</dbReference>
<proteinExistence type="predicted"/>
<dbReference type="InterPro" id="IPR029063">
    <property type="entry name" value="SAM-dependent_MTases_sf"/>
</dbReference>